<name>I4W2J2_9GAMM</name>
<dbReference type="SUPFAM" id="SSF52540">
    <property type="entry name" value="P-loop containing nucleoside triphosphate hydrolases"/>
    <property type="match status" value="1"/>
</dbReference>
<dbReference type="Gene3D" id="3.40.50.300">
    <property type="entry name" value="P-loop containing nucleotide triphosphate hydrolases"/>
    <property type="match status" value="1"/>
</dbReference>
<dbReference type="InterPro" id="IPR027417">
    <property type="entry name" value="P-loop_NTPase"/>
</dbReference>
<dbReference type="STRING" id="1163407.UU7_07566"/>
<reference evidence="1 2" key="1">
    <citation type="journal article" date="2012" name="J. Bacteriol.">
        <title>Genome sequences for six rhodanobacter strains, isolated from soils and the terrestrial subsurface, with variable denitrification capabilities.</title>
        <authorList>
            <person name="Kostka J.E."/>
            <person name="Green S.J."/>
            <person name="Rishishwar L."/>
            <person name="Prakash O."/>
            <person name="Katz L.S."/>
            <person name="Marino-Ramirez L."/>
            <person name="Jordan I.K."/>
            <person name="Munk C."/>
            <person name="Ivanova N."/>
            <person name="Mikhailova N."/>
            <person name="Watson D.B."/>
            <person name="Brown S.D."/>
            <person name="Palumbo A.V."/>
            <person name="Brooks S.C."/>
        </authorList>
    </citation>
    <scope>NUCLEOTIDE SEQUENCE [LARGE SCALE GENOMIC DNA]</scope>
    <source>
        <strain evidence="1 2">B39</strain>
    </source>
</reference>
<keyword evidence="2" id="KW-1185">Reference proteome</keyword>
<gene>
    <name evidence="1" type="ORF">UU7_07566</name>
</gene>
<evidence type="ECO:0000313" key="1">
    <source>
        <dbReference type="EMBL" id="EIL93683.1"/>
    </source>
</evidence>
<proteinExistence type="predicted"/>
<sequence>MANRVYQWVHDEGLKSEDVAVLVAIRPKSLAYELLVLRMAALGVECVIECHGKGKCVLIDTVSRFKGLEVQAAVLWLGDEVIDEAQWEVAYVGATRAKSLLNIVGTMKVVKALRSRAQ</sequence>
<dbReference type="PATRIC" id="fig|1163407.3.peg.1514"/>
<dbReference type="Proteomes" id="UP000003226">
    <property type="component" value="Unassembled WGS sequence"/>
</dbReference>
<comment type="caution">
    <text evidence="1">The sequence shown here is derived from an EMBL/GenBank/DDBJ whole genome shotgun (WGS) entry which is preliminary data.</text>
</comment>
<dbReference type="EMBL" id="AJXT01000015">
    <property type="protein sequence ID" value="EIL93683.1"/>
    <property type="molecule type" value="Genomic_DNA"/>
</dbReference>
<evidence type="ECO:0000313" key="2">
    <source>
        <dbReference type="Proteomes" id="UP000003226"/>
    </source>
</evidence>
<dbReference type="AlphaFoldDB" id="I4W2J2"/>
<accession>I4W2J2</accession>
<organism evidence="1 2">
    <name type="scientific">Rhodanobacter spathiphylli B39</name>
    <dbReference type="NCBI Taxonomy" id="1163407"/>
    <lineage>
        <taxon>Bacteria</taxon>
        <taxon>Pseudomonadati</taxon>
        <taxon>Pseudomonadota</taxon>
        <taxon>Gammaproteobacteria</taxon>
        <taxon>Lysobacterales</taxon>
        <taxon>Rhodanobacteraceae</taxon>
        <taxon>Rhodanobacter</taxon>
    </lineage>
</organism>
<protein>
    <submittedName>
        <fullName evidence="1">Uncharacterized protein</fullName>
    </submittedName>
</protein>